<organism evidence="1 2">
    <name type="scientific">Opisthorchis viverrini</name>
    <name type="common">Southeast Asian liver fluke</name>
    <dbReference type="NCBI Taxonomy" id="6198"/>
    <lineage>
        <taxon>Eukaryota</taxon>
        <taxon>Metazoa</taxon>
        <taxon>Spiralia</taxon>
        <taxon>Lophotrochozoa</taxon>
        <taxon>Platyhelminthes</taxon>
        <taxon>Trematoda</taxon>
        <taxon>Digenea</taxon>
        <taxon>Opisthorchiida</taxon>
        <taxon>Opisthorchiata</taxon>
        <taxon>Opisthorchiidae</taxon>
        <taxon>Opisthorchis</taxon>
    </lineage>
</organism>
<dbReference type="GeneID" id="20314554"/>
<gene>
    <name evidence="1" type="ORF">T265_00366</name>
</gene>
<dbReference type="AlphaFoldDB" id="A0A075A3I2"/>
<dbReference type="Proteomes" id="UP000054324">
    <property type="component" value="Unassembled WGS sequence"/>
</dbReference>
<dbReference type="KEGG" id="ovi:T265_00366"/>
<dbReference type="OrthoDB" id="6489092at2759"/>
<protein>
    <submittedName>
        <fullName evidence="1">Uncharacterized protein</fullName>
    </submittedName>
</protein>
<dbReference type="CTD" id="20314554"/>
<dbReference type="EMBL" id="KL596621">
    <property type="protein sequence ID" value="KER33931.1"/>
    <property type="molecule type" value="Genomic_DNA"/>
</dbReference>
<evidence type="ECO:0000313" key="1">
    <source>
        <dbReference type="EMBL" id="KER33931.1"/>
    </source>
</evidence>
<sequence length="195" mass="21139">MSVRTGVSDDAIALSRTSESAAIGVTLGERDAHSKFAQSKGLDKADFTATSQPVFTQHIVMYDKQANNVPINVPNSSMPITSQSYKPAYSLQSISHPPLPCKATTFMLSNAAVTPFRCLASIPPEGSTRARILPGCPSLDTGSRETEVGFEPRTFRRFSGAGRPNQLKQSSWVFSISLAFRVHQTSRSVLTLTFI</sequence>
<accession>A0A075A3I2</accession>
<name>A0A075A3I2_OPIVI</name>
<reference evidence="1 2" key="1">
    <citation type="submission" date="2013-11" db="EMBL/GenBank/DDBJ databases">
        <title>Opisthorchis viverrini - life in the bile duct.</title>
        <authorList>
            <person name="Young N.D."/>
            <person name="Nagarajan N."/>
            <person name="Lin S.J."/>
            <person name="Korhonen P.K."/>
            <person name="Jex A.R."/>
            <person name="Hall R.S."/>
            <person name="Safavi-Hemami H."/>
            <person name="Kaewkong W."/>
            <person name="Bertrand D."/>
            <person name="Gao S."/>
            <person name="Seet Q."/>
            <person name="Wongkham S."/>
            <person name="Teh B.T."/>
            <person name="Wongkham C."/>
            <person name="Intapan P.M."/>
            <person name="Maleewong W."/>
            <person name="Yang X."/>
            <person name="Hu M."/>
            <person name="Wang Z."/>
            <person name="Hofmann A."/>
            <person name="Sternberg P.W."/>
            <person name="Tan P."/>
            <person name="Wang J."/>
            <person name="Gasser R.B."/>
        </authorList>
    </citation>
    <scope>NUCLEOTIDE SEQUENCE [LARGE SCALE GENOMIC DNA]</scope>
</reference>
<dbReference type="RefSeq" id="XP_009162375.1">
    <property type="nucleotide sequence ID" value="XM_009164111.1"/>
</dbReference>
<proteinExistence type="predicted"/>
<evidence type="ECO:0000313" key="2">
    <source>
        <dbReference type="Proteomes" id="UP000054324"/>
    </source>
</evidence>
<keyword evidence="2" id="KW-1185">Reference proteome</keyword>